<sequence>MDPKTQNPTIPADVPVGGQTGVTTPGATIPPVIPPVSELPVASPEPVATPEPSTPVEQPVVPGTNPADQPVG</sequence>
<reference evidence="2 3" key="1">
    <citation type="journal article" date="2015" name="Nature">
        <title>rRNA introns, odd ribosomes, and small enigmatic genomes across a large radiation of phyla.</title>
        <authorList>
            <person name="Brown C.T."/>
            <person name="Hug L.A."/>
            <person name="Thomas B.C."/>
            <person name="Sharon I."/>
            <person name="Castelle C.J."/>
            <person name="Singh A."/>
            <person name="Wilkins M.J."/>
            <person name="Williams K.H."/>
            <person name="Banfield J.F."/>
        </authorList>
    </citation>
    <scope>NUCLEOTIDE SEQUENCE [LARGE SCALE GENOMIC DNA]</scope>
</reference>
<dbReference type="AlphaFoldDB" id="A0A0G1MNY0"/>
<protein>
    <submittedName>
        <fullName evidence="2">Peptidoglycan-binding LysM</fullName>
    </submittedName>
</protein>
<feature type="region of interest" description="Disordered" evidence="1">
    <location>
        <begin position="1"/>
        <end position="72"/>
    </location>
</feature>
<evidence type="ECO:0000313" key="3">
    <source>
        <dbReference type="Proteomes" id="UP000034329"/>
    </source>
</evidence>
<name>A0A0G1MNY0_9BACT</name>
<dbReference type="EMBL" id="LCLA01000026">
    <property type="protein sequence ID" value="KKU09889.1"/>
    <property type="molecule type" value="Genomic_DNA"/>
</dbReference>
<proteinExistence type="predicted"/>
<evidence type="ECO:0000256" key="1">
    <source>
        <dbReference type="SAM" id="MobiDB-lite"/>
    </source>
</evidence>
<comment type="caution">
    <text evidence="2">The sequence shown here is derived from an EMBL/GenBank/DDBJ whole genome shotgun (WGS) entry which is preliminary data.</text>
</comment>
<dbReference type="Proteomes" id="UP000034329">
    <property type="component" value="Unassembled WGS sequence"/>
</dbReference>
<feature type="compositionally biased region" description="Low complexity" evidence="1">
    <location>
        <begin position="14"/>
        <end position="27"/>
    </location>
</feature>
<accession>A0A0G1MNY0</accession>
<gene>
    <name evidence="2" type="ORF">UX13_C0026G0005</name>
</gene>
<evidence type="ECO:0000313" key="2">
    <source>
        <dbReference type="EMBL" id="KKU09889.1"/>
    </source>
</evidence>
<dbReference type="PATRIC" id="fig|1618581.3.peg.427"/>
<organism evidence="2 3">
    <name type="scientific">Candidatus Woesebacteria bacterium GW2011_GWB1_45_5</name>
    <dbReference type="NCBI Taxonomy" id="1618581"/>
    <lineage>
        <taxon>Bacteria</taxon>
        <taxon>Candidatus Woeseibacteriota</taxon>
    </lineage>
</organism>